<evidence type="ECO:0000256" key="1">
    <source>
        <dbReference type="SAM" id="MobiDB-lite"/>
    </source>
</evidence>
<feature type="compositionally biased region" description="Polar residues" evidence="1">
    <location>
        <begin position="57"/>
        <end position="81"/>
    </location>
</feature>
<dbReference type="Proteomes" id="UP001056384">
    <property type="component" value="Chromosome 6"/>
</dbReference>
<feature type="compositionally biased region" description="Basic and acidic residues" evidence="1">
    <location>
        <begin position="37"/>
        <end position="46"/>
    </location>
</feature>
<feature type="compositionally biased region" description="Polar residues" evidence="1">
    <location>
        <begin position="128"/>
        <end position="156"/>
    </location>
</feature>
<feature type="region of interest" description="Disordered" evidence="1">
    <location>
        <begin position="215"/>
        <end position="246"/>
    </location>
</feature>
<keyword evidence="3" id="KW-1185">Reference proteome</keyword>
<dbReference type="EMBL" id="CP099423">
    <property type="protein sequence ID" value="USW54338.1"/>
    <property type="molecule type" value="Genomic_DNA"/>
</dbReference>
<evidence type="ECO:0000313" key="3">
    <source>
        <dbReference type="Proteomes" id="UP001056384"/>
    </source>
</evidence>
<accession>A0A9Q9AWA3</accession>
<evidence type="ECO:0000313" key="2">
    <source>
        <dbReference type="EMBL" id="USW54338.1"/>
    </source>
</evidence>
<name>A0A9Q9AWA3_9PEZI</name>
<gene>
    <name evidence="2" type="ORF">Slin15195_G076570</name>
</gene>
<sequence>MGKEEDLAEVGRNQETLQTQIDAKTATLTQHQQELNDLKARRDAHVARGQTPPGVSVESQHTTETIPSASETSPALSSFPTTEPHPSPAVTAAEAPNSSDSKVPRLRHRGNKHSPLHDPRSKKPSVNGGPSTTDPASACPTNNLATQKSATSNPSRTARKSDIPWPSTSTPPTGLRPSIPSNFDMSDMIEKAGASEKRAKALQDAAINHPPVVIADDYQDEAAQRHNREKSKMQAEEYEAAKGEKD</sequence>
<feature type="region of interest" description="Disordered" evidence="1">
    <location>
        <begin position="37"/>
        <end position="188"/>
    </location>
</feature>
<protein>
    <submittedName>
        <fullName evidence="2">Uncharacterized protein</fullName>
    </submittedName>
</protein>
<reference evidence="2" key="1">
    <citation type="submission" date="2022-06" db="EMBL/GenBank/DDBJ databases">
        <title>Complete genome sequences of two strains of the flax pathogen Septoria linicola.</title>
        <authorList>
            <person name="Lapalu N."/>
            <person name="Simon A."/>
            <person name="Demenou B."/>
            <person name="Paumier D."/>
            <person name="Guillot M.-P."/>
            <person name="Gout L."/>
            <person name="Valade R."/>
        </authorList>
    </citation>
    <scope>NUCLEOTIDE SEQUENCE</scope>
    <source>
        <strain evidence="2">SE15195</strain>
    </source>
</reference>
<feature type="compositionally biased region" description="Basic and acidic residues" evidence="1">
    <location>
        <begin position="222"/>
        <end position="246"/>
    </location>
</feature>
<proteinExistence type="predicted"/>
<feature type="compositionally biased region" description="Basic residues" evidence="1">
    <location>
        <begin position="104"/>
        <end position="114"/>
    </location>
</feature>
<dbReference type="AlphaFoldDB" id="A0A9Q9AWA3"/>
<organism evidence="2 3">
    <name type="scientific">Septoria linicola</name>
    <dbReference type="NCBI Taxonomy" id="215465"/>
    <lineage>
        <taxon>Eukaryota</taxon>
        <taxon>Fungi</taxon>
        <taxon>Dikarya</taxon>
        <taxon>Ascomycota</taxon>
        <taxon>Pezizomycotina</taxon>
        <taxon>Dothideomycetes</taxon>
        <taxon>Dothideomycetidae</taxon>
        <taxon>Mycosphaerellales</taxon>
        <taxon>Mycosphaerellaceae</taxon>
        <taxon>Septoria</taxon>
    </lineage>
</organism>